<protein>
    <recommendedName>
        <fullName evidence="4">Sulfotransferase</fullName>
    </recommendedName>
</protein>
<keyword evidence="1" id="KW-0812">Transmembrane</keyword>
<evidence type="ECO:0008006" key="4">
    <source>
        <dbReference type="Google" id="ProtNLM"/>
    </source>
</evidence>
<evidence type="ECO:0000313" key="3">
    <source>
        <dbReference type="Proteomes" id="UP001530293"/>
    </source>
</evidence>
<keyword evidence="1" id="KW-1133">Transmembrane helix</keyword>
<keyword evidence="3" id="KW-1185">Reference proteome</keyword>
<dbReference type="InterPro" id="IPR027417">
    <property type="entry name" value="P-loop_NTPase"/>
</dbReference>
<dbReference type="Gene3D" id="3.40.50.300">
    <property type="entry name" value="P-loop containing nucleotide triphosphate hydrolases"/>
    <property type="match status" value="1"/>
</dbReference>
<sequence>MIHHYQQLLSPTNHDNNNGWNHRLKNPVFAFAAIVTTVIVVCSLAYNGMDVGTSTFAIASRLRQSSEAAEDCNTKLSPTSTTIPSPYEQIWKNFTTPNWAKKKQQYRDIELDIPEAERICFVHVGKAGGSSVGCSLGFSLHCDNTTQIYDGLLPQRTTRLFHTNVYDCFDDSAYFLFVVRNPVERLRSAFLYERPNSEAELKKEYPDYYERRKNLYLDCPSFNTMENFVQEGMTKHGNASDVCKTRAMEAVRGTRHFSCHMYFNYQFHLEGVPSDANILVIRNEHLIPDWNSVEHYIGGVKEIMPPEKANETMPVMNKSTKDQKDKWISEDSTKILCMNLCNEIVNYKKILRLSLNLNYMEVEHSIEELRATCPMYADFEEGDCPLPMPNISDKLKASRGYEHLS</sequence>
<organism evidence="2 3">
    <name type="scientific">Discostella pseudostelligera</name>
    <dbReference type="NCBI Taxonomy" id="259834"/>
    <lineage>
        <taxon>Eukaryota</taxon>
        <taxon>Sar</taxon>
        <taxon>Stramenopiles</taxon>
        <taxon>Ochrophyta</taxon>
        <taxon>Bacillariophyta</taxon>
        <taxon>Coscinodiscophyceae</taxon>
        <taxon>Thalassiosirophycidae</taxon>
        <taxon>Stephanodiscales</taxon>
        <taxon>Stephanodiscaceae</taxon>
        <taxon>Discostella</taxon>
    </lineage>
</organism>
<evidence type="ECO:0000313" key="2">
    <source>
        <dbReference type="EMBL" id="KAL3759323.1"/>
    </source>
</evidence>
<dbReference type="Proteomes" id="UP001530293">
    <property type="component" value="Unassembled WGS sequence"/>
</dbReference>
<comment type="caution">
    <text evidence="2">The sequence shown here is derived from an EMBL/GenBank/DDBJ whole genome shotgun (WGS) entry which is preliminary data.</text>
</comment>
<proteinExistence type="predicted"/>
<keyword evidence="1" id="KW-0472">Membrane</keyword>
<accession>A0ABD3M8U5</accession>
<reference evidence="2 3" key="1">
    <citation type="submission" date="2024-10" db="EMBL/GenBank/DDBJ databases">
        <title>Updated reference genomes for cyclostephanoid diatoms.</title>
        <authorList>
            <person name="Roberts W.R."/>
            <person name="Alverson A.J."/>
        </authorList>
    </citation>
    <scope>NUCLEOTIDE SEQUENCE [LARGE SCALE GENOMIC DNA]</scope>
    <source>
        <strain evidence="2 3">AJA232-27</strain>
    </source>
</reference>
<dbReference type="EMBL" id="JALLBG020000203">
    <property type="protein sequence ID" value="KAL3759323.1"/>
    <property type="molecule type" value="Genomic_DNA"/>
</dbReference>
<dbReference type="SUPFAM" id="SSF52540">
    <property type="entry name" value="P-loop containing nucleoside triphosphate hydrolases"/>
    <property type="match status" value="1"/>
</dbReference>
<gene>
    <name evidence="2" type="ORF">ACHAWU_006107</name>
</gene>
<evidence type="ECO:0000256" key="1">
    <source>
        <dbReference type="SAM" id="Phobius"/>
    </source>
</evidence>
<dbReference type="AlphaFoldDB" id="A0ABD3M8U5"/>
<feature type="transmembrane region" description="Helical" evidence="1">
    <location>
        <begin position="28"/>
        <end position="46"/>
    </location>
</feature>
<name>A0ABD3M8U5_9STRA</name>